<keyword evidence="3" id="KW-0677">Repeat</keyword>
<evidence type="ECO:0000256" key="1">
    <source>
        <dbReference type="ARBA" id="ARBA00004123"/>
    </source>
</evidence>
<keyword evidence="5" id="KW-0862">Zinc</keyword>
<dbReference type="GO" id="GO:0000978">
    <property type="term" value="F:RNA polymerase II cis-regulatory region sequence-specific DNA binding"/>
    <property type="evidence" value="ECO:0007669"/>
    <property type="project" value="InterPro"/>
</dbReference>
<accession>A0A1G4IS86</accession>
<dbReference type="InterPro" id="IPR051059">
    <property type="entry name" value="VerF-like"/>
</dbReference>
<evidence type="ECO:0000256" key="3">
    <source>
        <dbReference type="ARBA" id="ARBA00022737"/>
    </source>
</evidence>
<reference evidence="11" key="1">
    <citation type="submission" date="2016-03" db="EMBL/GenBank/DDBJ databases">
        <authorList>
            <person name="Devillers Hugo."/>
        </authorList>
    </citation>
    <scope>NUCLEOTIDE SEQUENCE [LARGE SCALE GENOMIC DNA]</scope>
</reference>
<dbReference type="GO" id="GO:0000981">
    <property type="term" value="F:DNA-binding transcription factor activity, RNA polymerase II-specific"/>
    <property type="evidence" value="ECO:0007669"/>
    <property type="project" value="InterPro"/>
</dbReference>
<sequence length="837" mass="95292">MDEKRRKRGAGPFSCPFTDCDKAFSRSDHLTRHKANHSSNKVKCQWPGCGRMFSRLDVKKKHEGRHIKNNYEIDHVEQTSNIEEATYQESASSSVPENVVADEPEDIQTSRSSERMKTALDMIKIASLELPDPIHRITGANDTMKTTTNLIGMTRPQTFHEDNQPKSHWKTADNTLKSKVPNSEFILPSRSIQWLLSDPTNLSPPSGRFSNQPENGAFHVSYNDPLGPSTSAMLQEIFALSPEFPNADGQTKLDEDLLSKMAQHIPSLRNHPDFAVKKLELFLEIYWLLYHCQYPILHRPSFCTHDVQPVLLLSMIMIGASFSKKTLAIENLKLVDPDGLAEIIADPLRWLIFASEQAKPPCKSWVIQSLIILETYEITSTSRSMHERACIHNGAKVQLLRRSPILGGDPLKEVGTDVSRSKNLWSTWIESESMKRVALMSFYIDSVHAIVYGHPLNLFANQIKLSLPCPDELWEYSDVNRHEAPLTVVKMPLFGEALQKLLRKEEIDVGPFSRQILLAGLINLMLQIEQNISQWSNFGWNYIQENWRETISSALEVWRTQLPMRDCCLTSSSVYPSGNDFSFDHLSVPPIMRPEDTRCSCPVYHAAQIYMKIAHYDYIVYAGAPRRMNVPILEEDYEIVVKRIGKWAKSQAGPLCVINSIILLCEVLLSPESSMEVVSYSYEPDKDPFIYRPNIVISAILSLWAYAHYSFGPESLLKSASSNFQIIEGCAPAMEDGPTYLSRIRNEFKSLTGKSFAQLKHMNTDDYSNTIREYYDAFPKVSKLNFLVGLLISFRNGYAKCKWDVGREYANLLDNCIQRSLGSEIIFCRDMYDVNDQ</sequence>
<dbReference type="GO" id="GO:0005634">
    <property type="term" value="C:nucleus"/>
    <property type="evidence" value="ECO:0007669"/>
    <property type="project" value="UniProtKB-SubCell"/>
</dbReference>
<dbReference type="OrthoDB" id="1405595at2759"/>
<feature type="region of interest" description="Disordered" evidence="8">
    <location>
        <begin position="90"/>
        <end position="112"/>
    </location>
</feature>
<dbReference type="GO" id="GO:0006351">
    <property type="term" value="P:DNA-templated transcription"/>
    <property type="evidence" value="ECO:0007669"/>
    <property type="project" value="InterPro"/>
</dbReference>
<name>A0A1G4IS86_9SACH</name>
<evidence type="ECO:0000313" key="11">
    <source>
        <dbReference type="Proteomes" id="UP000189911"/>
    </source>
</evidence>
<proteinExistence type="predicted"/>
<organism evidence="10 11">
    <name type="scientific">Lachancea nothofagi CBS 11611</name>
    <dbReference type="NCBI Taxonomy" id="1266666"/>
    <lineage>
        <taxon>Eukaryota</taxon>
        <taxon>Fungi</taxon>
        <taxon>Dikarya</taxon>
        <taxon>Ascomycota</taxon>
        <taxon>Saccharomycotina</taxon>
        <taxon>Saccharomycetes</taxon>
        <taxon>Saccharomycetales</taxon>
        <taxon>Saccharomycetaceae</taxon>
        <taxon>Lachancea</taxon>
    </lineage>
</organism>
<dbReference type="SUPFAM" id="SSF57667">
    <property type="entry name" value="beta-beta-alpha zinc fingers"/>
    <property type="match status" value="1"/>
</dbReference>
<keyword evidence="2" id="KW-0479">Metal-binding</keyword>
<dbReference type="AlphaFoldDB" id="A0A1G4IS86"/>
<dbReference type="PANTHER" id="PTHR40626">
    <property type="entry name" value="MIP31509P"/>
    <property type="match status" value="1"/>
</dbReference>
<comment type="subcellular location">
    <subcellularLocation>
        <location evidence="1">Nucleus</location>
    </subcellularLocation>
</comment>
<protein>
    <submittedName>
        <fullName evidence="10">LANO_0A07382g1_1</fullName>
    </submittedName>
</protein>
<dbReference type="Proteomes" id="UP000189911">
    <property type="component" value="Chromosome A"/>
</dbReference>
<dbReference type="PROSITE" id="PS00028">
    <property type="entry name" value="ZINC_FINGER_C2H2_1"/>
    <property type="match status" value="2"/>
</dbReference>
<feature type="domain" description="C2H2-type" evidence="9">
    <location>
        <begin position="13"/>
        <end position="42"/>
    </location>
</feature>
<dbReference type="CDD" id="cd12148">
    <property type="entry name" value="fungal_TF_MHR"/>
    <property type="match status" value="1"/>
</dbReference>
<dbReference type="Pfam" id="PF04082">
    <property type="entry name" value="Fungal_trans"/>
    <property type="match status" value="1"/>
</dbReference>
<dbReference type="InterPro" id="IPR036236">
    <property type="entry name" value="Znf_C2H2_sf"/>
</dbReference>
<dbReference type="PROSITE" id="PS50157">
    <property type="entry name" value="ZINC_FINGER_C2H2_2"/>
    <property type="match status" value="1"/>
</dbReference>
<dbReference type="GO" id="GO:0000785">
    <property type="term" value="C:chromatin"/>
    <property type="evidence" value="ECO:0007669"/>
    <property type="project" value="TreeGrafter"/>
</dbReference>
<evidence type="ECO:0000256" key="4">
    <source>
        <dbReference type="ARBA" id="ARBA00022771"/>
    </source>
</evidence>
<keyword evidence="4 7" id="KW-0863">Zinc-finger</keyword>
<evidence type="ECO:0000256" key="2">
    <source>
        <dbReference type="ARBA" id="ARBA00022723"/>
    </source>
</evidence>
<gene>
    <name evidence="10" type="ORF">LANO_0A07382G</name>
</gene>
<dbReference type="Gene3D" id="3.30.160.60">
    <property type="entry name" value="Classic Zinc Finger"/>
    <property type="match status" value="1"/>
</dbReference>
<dbReference type="InterPro" id="IPR007219">
    <property type="entry name" value="XnlR_reg_dom"/>
</dbReference>
<dbReference type="SMART" id="SM00355">
    <property type="entry name" value="ZnF_C2H2"/>
    <property type="match status" value="2"/>
</dbReference>
<evidence type="ECO:0000256" key="5">
    <source>
        <dbReference type="ARBA" id="ARBA00022833"/>
    </source>
</evidence>
<dbReference type="InterPro" id="IPR013087">
    <property type="entry name" value="Znf_C2H2_type"/>
</dbReference>
<evidence type="ECO:0000256" key="6">
    <source>
        <dbReference type="ARBA" id="ARBA00023242"/>
    </source>
</evidence>
<evidence type="ECO:0000256" key="7">
    <source>
        <dbReference type="PROSITE-ProRule" id="PRU00042"/>
    </source>
</evidence>
<evidence type="ECO:0000313" key="10">
    <source>
        <dbReference type="EMBL" id="SCU79751.1"/>
    </source>
</evidence>
<keyword evidence="11" id="KW-1185">Reference proteome</keyword>
<keyword evidence="6" id="KW-0539">Nucleus</keyword>
<dbReference type="PANTHER" id="PTHR40626:SF14">
    <property type="entry name" value="C2H2 TYPE ZINC FINGER DOMAIN PROTEIN (AFU_ORTHOLOGUE AFUA_1G02360)"/>
    <property type="match status" value="1"/>
</dbReference>
<dbReference type="GO" id="GO:0008270">
    <property type="term" value="F:zinc ion binding"/>
    <property type="evidence" value="ECO:0007669"/>
    <property type="project" value="UniProtKB-KW"/>
</dbReference>
<dbReference type="EMBL" id="LT598449">
    <property type="protein sequence ID" value="SCU79751.1"/>
    <property type="molecule type" value="Genomic_DNA"/>
</dbReference>
<evidence type="ECO:0000256" key="8">
    <source>
        <dbReference type="SAM" id="MobiDB-lite"/>
    </source>
</evidence>
<evidence type="ECO:0000259" key="9">
    <source>
        <dbReference type="PROSITE" id="PS50157"/>
    </source>
</evidence>